<dbReference type="SUPFAM" id="SSF53706">
    <property type="entry name" value="Formate dehydrogenase/DMSO reductase, domains 1-3"/>
    <property type="match status" value="1"/>
</dbReference>
<organism evidence="2 3">
    <name type="scientific">Pedobacter psychroterrae</name>
    <dbReference type="NCBI Taxonomy" id="2530453"/>
    <lineage>
        <taxon>Bacteria</taxon>
        <taxon>Pseudomonadati</taxon>
        <taxon>Bacteroidota</taxon>
        <taxon>Sphingobacteriia</taxon>
        <taxon>Sphingobacteriales</taxon>
        <taxon>Sphingobacteriaceae</taxon>
        <taxon>Pedobacter</taxon>
    </lineage>
</organism>
<dbReference type="NCBIfam" id="TIGR04519">
    <property type="entry name" value="MoCo_extend_TAT"/>
    <property type="match status" value="1"/>
</dbReference>
<evidence type="ECO:0000259" key="1">
    <source>
        <dbReference type="PROSITE" id="PS51379"/>
    </source>
</evidence>
<feature type="domain" description="4Fe-4S ferredoxin-type" evidence="1">
    <location>
        <begin position="751"/>
        <end position="781"/>
    </location>
</feature>
<dbReference type="Gene3D" id="3.30.2070.10">
    <property type="entry name" value="Formate dehydrogenase/DMSO reductase"/>
    <property type="match status" value="1"/>
</dbReference>
<dbReference type="CDD" id="cd02784">
    <property type="entry name" value="MopB_CT_PHLH"/>
    <property type="match status" value="1"/>
</dbReference>
<keyword evidence="3" id="KW-1185">Reference proteome</keyword>
<name>A0A4R0NQS0_9SPHI</name>
<accession>A0A4R0NQS0</accession>
<dbReference type="InterPro" id="IPR017896">
    <property type="entry name" value="4Fe4S_Fe-S-bd"/>
</dbReference>
<dbReference type="SUPFAM" id="SSF54862">
    <property type="entry name" value="4Fe-4S ferredoxins"/>
    <property type="match status" value="1"/>
</dbReference>
<dbReference type="EMBL" id="SJSL01000001">
    <property type="protein sequence ID" value="TCD03440.1"/>
    <property type="molecule type" value="Genomic_DNA"/>
</dbReference>
<dbReference type="InterPro" id="IPR030948">
    <property type="entry name" value="TAT_var_transloc_signal_dom"/>
</dbReference>
<dbReference type="PANTHER" id="PTHR42783">
    <property type="entry name" value="GLUTAMATE SYNTHASE [NADPH] SMALL CHAIN"/>
    <property type="match status" value="1"/>
</dbReference>
<dbReference type="Proteomes" id="UP000293347">
    <property type="component" value="Unassembled WGS sequence"/>
</dbReference>
<dbReference type="Gene3D" id="2.40.40.20">
    <property type="match status" value="1"/>
</dbReference>
<comment type="caution">
    <text evidence="2">The sequence shown here is derived from an EMBL/GenBank/DDBJ whole genome shotgun (WGS) entry which is preliminary data.</text>
</comment>
<dbReference type="AlphaFoldDB" id="A0A4R0NQS0"/>
<dbReference type="PROSITE" id="PS51379">
    <property type="entry name" value="4FE4S_FER_2"/>
    <property type="match status" value="2"/>
</dbReference>
<gene>
    <name evidence="2" type="ORF">EZ437_05580</name>
</gene>
<evidence type="ECO:0000313" key="2">
    <source>
        <dbReference type="EMBL" id="TCD03440.1"/>
    </source>
</evidence>
<feature type="domain" description="4Fe-4S ferredoxin-type" evidence="1">
    <location>
        <begin position="872"/>
        <end position="901"/>
    </location>
</feature>
<dbReference type="InterPro" id="IPR009010">
    <property type="entry name" value="Asp_de-COase-like_dom_sf"/>
</dbReference>
<sequence length="1025" mass="112755">MESNKKYWKGLEEYKNTPDFVENNKNEFAEPLPIEDVLNEAGLSTVTPRRDFLKALGFGLGAVTLAACQTAPVHKSIPYLIKPEEIVPGIPNYYVSSFNGQSVLVKTREGRPIKIEPNPNAGSFFRGTDAQAQASVLDLYDVSKLKAPVIKDAEANWAKVDEFVTGELNKAQASGKKIRIVSSSVSSPSAKAVIADFTVAYPNTKHIQYDAISYTGIIKANENSFGKPVVPKYNFDKADLIVSFGADFLGTWISGEEFTSQYVSNRDAKSLKAGKMSRHFQFEAGMSLTGTNADTRVPIKLSEEGPALITLYNAITGAGLAGGTLGNNVTADKALKLVGKELVQNKGKALVVSGSNDVSTQILVNAINSAIGSYGTTIDLDNSSKRYAGNDAEFAEFINEMNRGEVAAVFFLNSNPGYDVANNKAFTDGLAKVGLKVSFSDRKDETSSLCDVIAINNNYLESWGDANAYEGYYSIVQPTINPVFNSRQAEESLLIWSNGPVKEYYQYVRNNWEVNILPSLGKTWKDVLQTGVFAGVQKPAGTYTFGLSLAAVIPSVINSSKALAKDIELQVYESIPMRDGRHANNAFLQELPDPVSKVTWDNYIALGPKFAEELGYKEFDIVSIKDDKGYTIELPVLIQPGQAKGTASIALGYGRTKAGKAGNDVGKNAYPFVSFSNGTSKYTTTVKLEGTGKREELAQTQTHHSFEGRNIVRESTFTEYKKNPAAGSGNEHAKHKTYDLWDKFEKPGNNWVMAIDLNACTGCGSCIVACNVENNIPVVGKDEVRKRREMHWLRIDRYYSFNQEAGAEAEHGAHAHGNGINAVTKEKEIAHLEANQMDNVSVVHQPMLCQHCDHAPCETVCPVLATVHSSDGLNHMAYNRCVGTRYCANNCPYKVRRFNWFNYWNDSRFDNYLNNEFTQLMLNPDVTVRSRGVMEKCSMCIQRIQGGKLQAKLEKRPLKDGDIKMACQQACSANAIIFGDGNDPDSEVSKALRSERIYYVLEEINVQPGIGYMTKIRNTDTTVHA</sequence>
<dbReference type="OrthoDB" id="9779457at2"/>
<dbReference type="Gene3D" id="3.40.50.740">
    <property type="match status" value="1"/>
</dbReference>
<reference evidence="2 3" key="1">
    <citation type="submission" date="2019-02" db="EMBL/GenBank/DDBJ databases">
        <title>Pedobacter sp. RP-1-14 sp. nov., isolated from Arctic soil.</title>
        <authorList>
            <person name="Dahal R.H."/>
        </authorList>
    </citation>
    <scope>NUCLEOTIDE SEQUENCE [LARGE SCALE GENOMIC DNA]</scope>
    <source>
        <strain evidence="2 3">RP-1-14</strain>
    </source>
</reference>
<dbReference type="Pfam" id="PF13247">
    <property type="entry name" value="Fer4_11"/>
    <property type="match status" value="1"/>
</dbReference>
<dbReference type="Gene3D" id="3.30.70.20">
    <property type="match status" value="2"/>
</dbReference>
<dbReference type="CDD" id="cd10551">
    <property type="entry name" value="PsrB"/>
    <property type="match status" value="1"/>
</dbReference>
<dbReference type="PANTHER" id="PTHR42783:SF3">
    <property type="entry name" value="GLUTAMATE SYNTHASE [NADPH] SMALL CHAIN-RELATED"/>
    <property type="match status" value="1"/>
</dbReference>
<protein>
    <submittedName>
        <fullName evidence="2">4Fe-4S dicluster domain-containing protein</fullName>
    </submittedName>
</protein>
<dbReference type="SUPFAM" id="SSF50692">
    <property type="entry name" value="ADC-like"/>
    <property type="match status" value="1"/>
</dbReference>
<evidence type="ECO:0000313" key="3">
    <source>
        <dbReference type="Proteomes" id="UP000293347"/>
    </source>
</evidence>
<proteinExistence type="predicted"/>
<dbReference type="RefSeq" id="WP_131594064.1">
    <property type="nucleotide sequence ID" value="NZ_SJSL01000001.1"/>
</dbReference>